<dbReference type="Proteomes" id="UP000256601">
    <property type="component" value="Unassembled WGS sequence"/>
</dbReference>
<keyword evidence="3" id="KW-0813">Transport</keyword>
<feature type="transmembrane region" description="Helical" evidence="9">
    <location>
        <begin position="71"/>
        <end position="94"/>
    </location>
</feature>
<comment type="similarity">
    <text evidence="2">Belongs to the major facilitator superfamily. TCR/Tet family.</text>
</comment>
<reference evidence="12 14" key="2">
    <citation type="submission" date="2018-07" db="EMBL/GenBank/DDBJ databases">
        <title>Draft Genome Assemblies for Five Robust Yarrowia lipolytica Strains Exhibiting High Lipid Production and Pentose Sugar Utilization and Sugar Alcohol Secretion from Undetoxified Lignocellulosic Biomass Hydrolysates.</title>
        <authorList>
            <consortium name="DOE Joint Genome Institute"/>
            <person name="Walker C."/>
            <person name="Ryu S."/>
            <person name="Na H."/>
            <person name="Zane M."/>
            <person name="LaButti K."/>
            <person name="Lipzen A."/>
            <person name="Haridas S."/>
            <person name="Barry K."/>
            <person name="Grigoriev I.V."/>
            <person name="Quarterman J."/>
            <person name="Slininger P."/>
            <person name="Dien B."/>
            <person name="Trinh C.T."/>
        </authorList>
    </citation>
    <scope>NUCLEOTIDE SEQUENCE [LARGE SCALE GENOMIC DNA]</scope>
    <source>
        <strain evidence="12 14">YB392</strain>
    </source>
</reference>
<feature type="transmembrane region" description="Helical" evidence="9">
    <location>
        <begin position="138"/>
        <end position="162"/>
    </location>
</feature>
<gene>
    <name evidence="12" type="ORF">B0I71DRAFT_128823</name>
    <name evidence="11" type="ORF">YALI1_F35690g</name>
</gene>
<dbReference type="GO" id="GO:0022857">
    <property type="term" value="F:transmembrane transporter activity"/>
    <property type="evidence" value="ECO:0007669"/>
    <property type="project" value="InterPro"/>
</dbReference>
<dbReference type="VEuPathDB" id="FungiDB:YALI1_F35690g"/>
<feature type="transmembrane region" description="Helical" evidence="9">
    <location>
        <begin position="474"/>
        <end position="493"/>
    </location>
</feature>
<proteinExistence type="inferred from homology"/>
<feature type="transmembrane region" description="Helical" evidence="9">
    <location>
        <begin position="265"/>
        <end position="286"/>
    </location>
</feature>
<feature type="compositionally biased region" description="Basic and acidic residues" evidence="8">
    <location>
        <begin position="583"/>
        <end position="599"/>
    </location>
</feature>
<dbReference type="InterPro" id="IPR011701">
    <property type="entry name" value="MFS"/>
</dbReference>
<dbReference type="PROSITE" id="PS50850">
    <property type="entry name" value="MFS"/>
    <property type="match status" value="1"/>
</dbReference>
<dbReference type="InterPro" id="IPR036259">
    <property type="entry name" value="MFS_trans_sf"/>
</dbReference>
<dbReference type="AlphaFoldDB" id="A0A1D8NQA6"/>
<keyword evidence="7" id="KW-0325">Glycoprotein</keyword>
<evidence type="ECO:0000256" key="1">
    <source>
        <dbReference type="ARBA" id="ARBA00004141"/>
    </source>
</evidence>
<feature type="transmembrane region" description="Helical" evidence="9">
    <location>
        <begin position="382"/>
        <end position="401"/>
    </location>
</feature>
<keyword evidence="6 9" id="KW-0472">Membrane</keyword>
<evidence type="ECO:0000256" key="3">
    <source>
        <dbReference type="ARBA" id="ARBA00022448"/>
    </source>
</evidence>
<dbReference type="PANTHER" id="PTHR23501:SF102">
    <property type="entry name" value="DRUG TRANSPORTER, PUTATIVE (AFU_ORTHOLOGUE AFUA_3G08530)-RELATED"/>
    <property type="match status" value="1"/>
</dbReference>
<feature type="region of interest" description="Disordered" evidence="8">
    <location>
        <begin position="583"/>
        <end position="608"/>
    </location>
</feature>
<feature type="transmembrane region" description="Helical" evidence="9">
    <location>
        <begin position="106"/>
        <end position="126"/>
    </location>
</feature>
<evidence type="ECO:0000256" key="8">
    <source>
        <dbReference type="SAM" id="MobiDB-lite"/>
    </source>
</evidence>
<name>A0A1D8NQA6_YARLL</name>
<evidence type="ECO:0000313" key="11">
    <source>
        <dbReference type="EMBL" id="AOW07815.1"/>
    </source>
</evidence>
<dbReference type="PANTHER" id="PTHR23501">
    <property type="entry name" value="MAJOR FACILITATOR SUPERFAMILY"/>
    <property type="match status" value="1"/>
</dbReference>
<evidence type="ECO:0000259" key="10">
    <source>
        <dbReference type="PROSITE" id="PS50850"/>
    </source>
</evidence>
<feature type="transmembrane region" description="Helical" evidence="9">
    <location>
        <begin position="555"/>
        <end position="574"/>
    </location>
</feature>
<dbReference type="Gene3D" id="1.20.1250.20">
    <property type="entry name" value="MFS general substrate transporter like domains"/>
    <property type="match status" value="1"/>
</dbReference>
<keyword evidence="4 9" id="KW-0812">Transmembrane</keyword>
<dbReference type="Gene3D" id="1.20.1720.10">
    <property type="entry name" value="Multidrug resistance protein D"/>
    <property type="match status" value="1"/>
</dbReference>
<feature type="transmembrane region" description="Helical" evidence="9">
    <location>
        <begin position="168"/>
        <end position="188"/>
    </location>
</feature>
<feature type="transmembrane region" description="Helical" evidence="9">
    <location>
        <begin position="195"/>
        <end position="215"/>
    </location>
</feature>
<keyword evidence="5 9" id="KW-1133">Transmembrane helix</keyword>
<dbReference type="FunFam" id="1.20.1250.20:FF:000484">
    <property type="entry name" value="MFS general substrate transporter"/>
    <property type="match status" value="1"/>
</dbReference>
<dbReference type="Pfam" id="PF07690">
    <property type="entry name" value="MFS_1"/>
    <property type="match status" value="1"/>
</dbReference>
<dbReference type="eggNOG" id="KOG0254">
    <property type="taxonomic scope" value="Eukaryota"/>
</dbReference>
<dbReference type="RefSeq" id="XP_505973.1">
    <property type="nucleotide sequence ID" value="XM_505973.1"/>
</dbReference>
<dbReference type="InterPro" id="IPR020846">
    <property type="entry name" value="MFS_dom"/>
</dbReference>
<evidence type="ECO:0000256" key="9">
    <source>
        <dbReference type="SAM" id="Phobius"/>
    </source>
</evidence>
<dbReference type="EMBL" id="KZ857329">
    <property type="protein sequence ID" value="RDW27586.1"/>
    <property type="molecule type" value="Genomic_DNA"/>
</dbReference>
<sequence length="608" mass="65336">MGAKDETISPTTFSNLSDSSNTRSGTDNSPENDIIDGAHEKDAATTDVTPDTDAVARPTGPPPISNAKKGLIAGLLSLSVLIVALDQTIVTTSLPDIVAALKSSSGYSWVGAAYTLACAGVLPAYGRFADIFGRKITLMVAILLFILGSGICGGASSINMLIGGRVVQGLGGGGISALVNIIISDIVALHQRGAFMGMLGATWAIGGAIGPLIGGALTQNVSWRWCFYLNLPIAGFTMCMLFLLLKNNKGLEYENDTRTVWQKLLKIDFCGIILVAGATVLLLLALDWGGTTHPWGSGIIIAFLVVAFVLYGIFLTLEWFQDQRENYPRPIMPPSLFANKTRLGGYLFTFFHSIVFMCISYFMPFMYQSVYGKSPMGSAVYLLPQAFVTGGLSAGAGIFIAKTGHYLPVMWISSVIIIVFTGMLSTLDETSNVGKRICYVMAWGAGIGPVFQAPLVVIHTQVERKNIAISTTTWSFVRMLGMSIGISIGGVVFQNQMEDQISDPAIIRQLPEWLLEPLSGTNAAAATQMLNNKGSDISAHVLSLVRYMYSHAFKYVFYTCLGLCGGLLSVLLIGKHQVKMRGDLGKKEKQEKREAENRALSEQPGESV</sequence>
<dbReference type="VEuPathDB" id="FungiDB:YALI0_F28017g"/>
<dbReference type="FunFam" id="1.20.1720.10:FF:000014">
    <property type="entry name" value="MFS drug transporter, putative"/>
    <property type="match status" value="1"/>
</dbReference>
<evidence type="ECO:0000313" key="12">
    <source>
        <dbReference type="EMBL" id="RDW27586.1"/>
    </source>
</evidence>
<feature type="transmembrane region" description="Helical" evidence="9">
    <location>
        <begin position="408"/>
        <end position="427"/>
    </location>
</feature>
<dbReference type="CDD" id="cd17502">
    <property type="entry name" value="MFS_Azr1_MDR_like"/>
    <property type="match status" value="1"/>
</dbReference>
<dbReference type="GO" id="GO:0005886">
    <property type="term" value="C:plasma membrane"/>
    <property type="evidence" value="ECO:0007669"/>
    <property type="project" value="TreeGrafter"/>
</dbReference>
<feature type="domain" description="Major facilitator superfamily (MFS) profile" evidence="10">
    <location>
        <begin position="72"/>
        <end position="577"/>
    </location>
</feature>
<evidence type="ECO:0000313" key="14">
    <source>
        <dbReference type="Proteomes" id="UP000256601"/>
    </source>
</evidence>
<organism evidence="11 13">
    <name type="scientific">Yarrowia lipolytica</name>
    <name type="common">Candida lipolytica</name>
    <dbReference type="NCBI Taxonomy" id="4952"/>
    <lineage>
        <taxon>Eukaryota</taxon>
        <taxon>Fungi</taxon>
        <taxon>Dikarya</taxon>
        <taxon>Ascomycota</taxon>
        <taxon>Saccharomycotina</taxon>
        <taxon>Dipodascomycetes</taxon>
        <taxon>Dipodascales</taxon>
        <taxon>Dipodascales incertae sedis</taxon>
        <taxon>Yarrowia</taxon>
    </lineage>
</organism>
<dbReference type="GeneID" id="2908350"/>
<dbReference type="KEGG" id="yli:2908350"/>
<evidence type="ECO:0000256" key="7">
    <source>
        <dbReference type="ARBA" id="ARBA00023180"/>
    </source>
</evidence>
<accession>A0A1D8NQA6</accession>
<evidence type="ECO:0000256" key="5">
    <source>
        <dbReference type="ARBA" id="ARBA00022989"/>
    </source>
</evidence>
<evidence type="ECO:0000313" key="13">
    <source>
        <dbReference type="Proteomes" id="UP000182444"/>
    </source>
</evidence>
<evidence type="ECO:0000256" key="2">
    <source>
        <dbReference type="ARBA" id="ARBA00007520"/>
    </source>
</evidence>
<dbReference type="OMA" id="TVWIVET"/>
<feature type="region of interest" description="Disordered" evidence="8">
    <location>
        <begin position="1"/>
        <end position="62"/>
    </location>
</feature>
<feature type="transmembrane region" description="Helical" evidence="9">
    <location>
        <begin position="439"/>
        <end position="462"/>
    </location>
</feature>
<reference evidence="11 13" key="1">
    <citation type="journal article" date="2016" name="PLoS ONE">
        <title>Sequence Assembly of Yarrowia lipolytica Strain W29/CLIB89 Shows Transposable Element Diversity.</title>
        <authorList>
            <person name="Magnan C."/>
            <person name="Yu J."/>
            <person name="Chang I."/>
            <person name="Jahn E."/>
            <person name="Kanomata Y."/>
            <person name="Wu J."/>
            <person name="Zeller M."/>
            <person name="Oakes M."/>
            <person name="Baldi P."/>
            <person name="Sandmeyer S."/>
        </authorList>
    </citation>
    <scope>NUCLEOTIDE SEQUENCE [LARGE SCALE GENOMIC DNA]</scope>
    <source>
        <strain evidence="11">CLIB89</strain>
        <strain evidence="13">CLIB89(W29)</strain>
    </source>
</reference>
<dbReference type="PRINTS" id="PR01036">
    <property type="entry name" value="TCRTETB"/>
</dbReference>
<feature type="transmembrane region" description="Helical" evidence="9">
    <location>
        <begin position="341"/>
        <end position="362"/>
    </location>
</feature>
<feature type="transmembrane region" description="Helical" evidence="9">
    <location>
        <begin position="298"/>
        <end position="320"/>
    </location>
</feature>
<dbReference type="OrthoDB" id="10021397at2759"/>
<dbReference type="EMBL" id="CP017558">
    <property type="protein sequence ID" value="AOW07815.1"/>
    <property type="molecule type" value="Genomic_DNA"/>
</dbReference>
<feature type="transmembrane region" description="Helical" evidence="9">
    <location>
        <begin position="227"/>
        <end position="245"/>
    </location>
</feature>
<feature type="compositionally biased region" description="Low complexity" evidence="8">
    <location>
        <begin position="45"/>
        <end position="56"/>
    </location>
</feature>
<dbReference type="Proteomes" id="UP000182444">
    <property type="component" value="Chromosome 1F"/>
</dbReference>
<evidence type="ECO:0000256" key="4">
    <source>
        <dbReference type="ARBA" id="ARBA00022692"/>
    </source>
</evidence>
<feature type="compositionally biased region" description="Polar residues" evidence="8">
    <location>
        <begin position="8"/>
        <end position="31"/>
    </location>
</feature>
<comment type="subcellular location">
    <subcellularLocation>
        <location evidence="1">Membrane</location>
        <topology evidence="1">Multi-pass membrane protein</topology>
    </subcellularLocation>
</comment>
<dbReference type="SUPFAM" id="SSF103473">
    <property type="entry name" value="MFS general substrate transporter"/>
    <property type="match status" value="2"/>
</dbReference>
<protein>
    <submittedName>
        <fullName evidence="12">Major facilitator superfamily domain-containing protein</fullName>
    </submittedName>
</protein>
<evidence type="ECO:0000256" key="6">
    <source>
        <dbReference type="ARBA" id="ARBA00023136"/>
    </source>
</evidence>